<keyword evidence="3" id="KW-1185">Reference proteome</keyword>
<feature type="chain" id="PRO_5047087050" evidence="1">
    <location>
        <begin position="18"/>
        <end position="117"/>
    </location>
</feature>
<dbReference type="EMBL" id="BPFH01000001">
    <property type="protein sequence ID" value="GIT93840.1"/>
    <property type="molecule type" value="Genomic_DNA"/>
</dbReference>
<evidence type="ECO:0000256" key="1">
    <source>
        <dbReference type="SAM" id="SignalP"/>
    </source>
</evidence>
<feature type="signal peptide" evidence="1">
    <location>
        <begin position="1"/>
        <end position="17"/>
    </location>
</feature>
<organism evidence="2 3">
    <name type="scientific">Jannaschia pagri</name>
    <dbReference type="NCBI Taxonomy" id="2829797"/>
    <lineage>
        <taxon>Bacteria</taxon>
        <taxon>Pseudomonadati</taxon>
        <taxon>Pseudomonadota</taxon>
        <taxon>Alphaproteobacteria</taxon>
        <taxon>Rhodobacterales</taxon>
        <taxon>Roseobacteraceae</taxon>
        <taxon>Jannaschia</taxon>
    </lineage>
</organism>
<dbReference type="Proteomes" id="UP000786693">
    <property type="component" value="Unassembled WGS sequence"/>
</dbReference>
<protein>
    <submittedName>
        <fullName evidence="2">Uncharacterized protein</fullName>
    </submittedName>
</protein>
<evidence type="ECO:0000313" key="3">
    <source>
        <dbReference type="Proteomes" id="UP000786693"/>
    </source>
</evidence>
<proteinExistence type="predicted"/>
<name>A0ABQ4NI27_9RHOB</name>
<evidence type="ECO:0000313" key="2">
    <source>
        <dbReference type="EMBL" id="GIT93840.1"/>
    </source>
</evidence>
<keyword evidence="1" id="KW-0732">Signal</keyword>
<gene>
    <name evidence="2" type="ORF">JANAI62_04630</name>
</gene>
<reference evidence="2 3" key="1">
    <citation type="submission" date="2021-05" db="EMBL/GenBank/DDBJ databases">
        <title>Bacteria Genome sequencing.</title>
        <authorList>
            <person name="Takabe Y."/>
            <person name="Nakajima Y."/>
            <person name="Suzuki S."/>
            <person name="Shiozaki T."/>
        </authorList>
    </citation>
    <scope>NUCLEOTIDE SEQUENCE [LARGE SCALE GENOMIC DNA]</scope>
    <source>
        <strain evidence="2 3">AI_62</strain>
    </source>
</reference>
<sequence>MRYALPLLAFLACPAFADSPVVEGAVATPSANGWTFSVTVRHADTGWDHYADGWSVHAPDGTELGYRKLHHPHETEQPFTRSLGGVEIPDGIETVVIRAHDNVHGWGKDLVLELPDG</sequence>
<comment type="caution">
    <text evidence="2">The sequence shown here is derived from an EMBL/GenBank/DDBJ whole genome shotgun (WGS) entry which is preliminary data.</text>
</comment>
<dbReference type="RefSeq" id="WP_220747347.1">
    <property type="nucleotide sequence ID" value="NZ_BPFH01000001.1"/>
</dbReference>
<accession>A0ABQ4NI27</accession>